<dbReference type="EMBL" id="CP086720">
    <property type="protein sequence ID" value="WOO85367.1"/>
    <property type="molecule type" value="Genomic_DNA"/>
</dbReference>
<evidence type="ECO:0000313" key="2">
    <source>
        <dbReference type="Proteomes" id="UP000827549"/>
    </source>
</evidence>
<proteinExistence type="predicted"/>
<dbReference type="AlphaFoldDB" id="A0AAF0YGW6"/>
<dbReference type="GeneID" id="87812030"/>
<organism evidence="1 2">
    <name type="scientific">Vanrija pseudolonga</name>
    <dbReference type="NCBI Taxonomy" id="143232"/>
    <lineage>
        <taxon>Eukaryota</taxon>
        <taxon>Fungi</taxon>
        <taxon>Dikarya</taxon>
        <taxon>Basidiomycota</taxon>
        <taxon>Agaricomycotina</taxon>
        <taxon>Tremellomycetes</taxon>
        <taxon>Trichosporonales</taxon>
        <taxon>Trichosporonaceae</taxon>
        <taxon>Vanrija</taxon>
    </lineage>
</organism>
<gene>
    <name evidence="1" type="ORF">LOC62_07G008866</name>
</gene>
<evidence type="ECO:0008006" key="3">
    <source>
        <dbReference type="Google" id="ProtNLM"/>
    </source>
</evidence>
<dbReference type="SUPFAM" id="SSF48452">
    <property type="entry name" value="TPR-like"/>
    <property type="match status" value="1"/>
</dbReference>
<accession>A0AAF0YGW6</accession>
<evidence type="ECO:0000313" key="1">
    <source>
        <dbReference type="EMBL" id="WOO85367.1"/>
    </source>
</evidence>
<dbReference type="InterPro" id="IPR011990">
    <property type="entry name" value="TPR-like_helical_dom_sf"/>
</dbReference>
<keyword evidence="2" id="KW-1185">Reference proteome</keyword>
<dbReference type="Pfam" id="PF06041">
    <property type="entry name" value="DUF924"/>
    <property type="match status" value="1"/>
</dbReference>
<protein>
    <recommendedName>
        <fullName evidence="3">DUF924-domain-containing protein</fullName>
    </recommendedName>
</protein>
<dbReference type="Gene3D" id="1.25.40.10">
    <property type="entry name" value="Tetratricopeptide repeat domain"/>
    <property type="match status" value="1"/>
</dbReference>
<sequence>MSSSTPSNPAQPEWVDDVLHFWFKQFGPAEWFAGGAHVDALCRERYLPLWNKLAQATPEQACSECNAHPKTSLAAIIVYDQFSRNMFRKTPEAFATDPQALALSKEAVAKGFDADCTDQEKLFLYMPHMHSETLADQDAVVGLIEAMGSHDGKNTAVEFAKEHRDIIAKFGRFPHRNALLGRKNTPEEDEFLQSHKGFGQ</sequence>
<dbReference type="Gene3D" id="1.20.58.320">
    <property type="entry name" value="TPR-like"/>
    <property type="match status" value="1"/>
</dbReference>
<reference evidence="1" key="1">
    <citation type="submission" date="2023-10" db="EMBL/GenBank/DDBJ databases">
        <authorList>
            <person name="Noh H."/>
        </authorList>
    </citation>
    <scope>NUCLEOTIDE SEQUENCE</scope>
    <source>
        <strain evidence="1">DUCC4014</strain>
    </source>
</reference>
<dbReference type="RefSeq" id="XP_062631393.1">
    <property type="nucleotide sequence ID" value="XM_062775409.1"/>
</dbReference>
<name>A0AAF0YGW6_9TREE</name>
<dbReference type="InterPro" id="IPR010323">
    <property type="entry name" value="DUF924"/>
</dbReference>
<dbReference type="Proteomes" id="UP000827549">
    <property type="component" value="Chromosome 7"/>
</dbReference>